<dbReference type="InterPro" id="IPR002645">
    <property type="entry name" value="STAS_dom"/>
</dbReference>
<organism evidence="7 8">
    <name type="scientific">Seonamhaeicola aphaedonensis</name>
    <dbReference type="NCBI Taxonomy" id="1461338"/>
    <lineage>
        <taxon>Bacteria</taxon>
        <taxon>Pseudomonadati</taxon>
        <taxon>Bacteroidota</taxon>
        <taxon>Flavobacteriia</taxon>
        <taxon>Flavobacteriales</taxon>
        <taxon>Flavobacteriaceae</taxon>
    </lineage>
</organism>
<reference evidence="7 8" key="1">
    <citation type="submission" date="2018-07" db="EMBL/GenBank/DDBJ databases">
        <title>Genomic Encyclopedia of Type Strains, Phase III (KMG-III): the genomes of soil and plant-associated and newly described type strains.</title>
        <authorList>
            <person name="Whitman W."/>
        </authorList>
    </citation>
    <scope>NUCLEOTIDE SEQUENCE [LARGE SCALE GENOMIC DNA]</scope>
    <source>
        <strain evidence="7 8">CECT 8487</strain>
    </source>
</reference>
<feature type="transmembrane region" description="Helical" evidence="5">
    <location>
        <begin position="374"/>
        <end position="403"/>
    </location>
</feature>
<dbReference type="SUPFAM" id="SSF52091">
    <property type="entry name" value="SpoIIaa-like"/>
    <property type="match status" value="1"/>
</dbReference>
<dbReference type="OrthoDB" id="9771198at2"/>
<feature type="transmembrane region" description="Helical" evidence="5">
    <location>
        <begin position="194"/>
        <end position="213"/>
    </location>
</feature>
<dbReference type="GO" id="GO:0055085">
    <property type="term" value="P:transmembrane transport"/>
    <property type="evidence" value="ECO:0007669"/>
    <property type="project" value="InterPro"/>
</dbReference>
<feature type="transmembrane region" description="Helical" evidence="5">
    <location>
        <begin position="41"/>
        <end position="59"/>
    </location>
</feature>
<evidence type="ECO:0000256" key="2">
    <source>
        <dbReference type="ARBA" id="ARBA00022692"/>
    </source>
</evidence>
<feature type="transmembrane region" description="Helical" evidence="5">
    <location>
        <begin position="244"/>
        <end position="266"/>
    </location>
</feature>
<protein>
    <submittedName>
        <fullName evidence="7">SulP family sulfate permease</fullName>
    </submittedName>
</protein>
<keyword evidence="4 5" id="KW-0472">Membrane</keyword>
<dbReference type="EMBL" id="QRDX01000004">
    <property type="protein sequence ID" value="RED48187.1"/>
    <property type="molecule type" value="Genomic_DNA"/>
</dbReference>
<evidence type="ECO:0000256" key="5">
    <source>
        <dbReference type="SAM" id="Phobius"/>
    </source>
</evidence>
<dbReference type="InterPro" id="IPR001902">
    <property type="entry name" value="SLC26A/SulP_fam"/>
</dbReference>
<feature type="transmembrane region" description="Helical" evidence="5">
    <location>
        <begin position="169"/>
        <end position="187"/>
    </location>
</feature>
<gene>
    <name evidence="7" type="ORF">DFQ02_10425</name>
</gene>
<dbReference type="PANTHER" id="PTHR11814">
    <property type="entry name" value="SULFATE TRANSPORTER"/>
    <property type="match status" value="1"/>
</dbReference>
<evidence type="ECO:0000313" key="8">
    <source>
        <dbReference type="Proteomes" id="UP000256629"/>
    </source>
</evidence>
<accession>A0A3D9HFC6</accession>
<dbReference type="PROSITE" id="PS50801">
    <property type="entry name" value="STAS"/>
    <property type="match status" value="1"/>
</dbReference>
<evidence type="ECO:0000256" key="3">
    <source>
        <dbReference type="ARBA" id="ARBA00022989"/>
    </source>
</evidence>
<feature type="transmembrane region" description="Helical" evidence="5">
    <location>
        <begin position="324"/>
        <end position="354"/>
    </location>
</feature>
<evidence type="ECO:0000259" key="6">
    <source>
        <dbReference type="PROSITE" id="PS50801"/>
    </source>
</evidence>
<dbReference type="GO" id="GO:0016020">
    <property type="term" value="C:membrane"/>
    <property type="evidence" value="ECO:0007669"/>
    <property type="project" value="UniProtKB-SubCell"/>
</dbReference>
<dbReference type="Pfam" id="PF00916">
    <property type="entry name" value="Sulfate_transp"/>
    <property type="match status" value="1"/>
</dbReference>
<dbReference type="InterPro" id="IPR036513">
    <property type="entry name" value="STAS_dom_sf"/>
</dbReference>
<keyword evidence="3 5" id="KW-1133">Transmembrane helix</keyword>
<sequence length="552" mass="58684">MLSKFYDFKNFKGDFTGGLVAGVVALPLALAFGVQSGMGATAGLYGAIAVGIFAAMFGGTETQASGPTGPMTVVSATLVAAAIEMTGSLENGLSIILAAFLLGGLFQVIFGFLNIAGYVKYFPYPVVSGFMSGVGLIIVILQLFPFAGLDSAKSTVKVIQEFPRLFSEANVYALLLGAITIIIYFVFPKITKAIPSALVALIITTLIAFFFKLEVPLIGNIPSGLPSFQLGGILEIDASAYSTILEYAVVFAVLGSIDSLLTSVIADNMTKTKHNSNRELIGQGIGNMLAAAIGGIPGAGATKGTVVNINAGGKTRLSGILHGVFLLAVLLGLGQLAAHIPLCVLAGLLIPIGFKIVDFKGLKHLLKVPRADAVVLILVLLITTFGSLIQAVGIGVALACLLFMKKSGDISEQGLEIGAVADIDGNKPWQDEIEFYETYKDKVIIKHLYGALFFGFTSYFKDQIKALPNEIKAVILRMDRVPYMDQSGLYALEDIIFDLNNEDIEVLLVGLKAQPKDMLEAVDIIPDLVPTDDVFEHIDEAFVYLKQKLKAQ</sequence>
<dbReference type="RefSeq" id="WP_116523847.1">
    <property type="nucleotide sequence ID" value="NZ_QRDX01000004.1"/>
</dbReference>
<name>A0A3D9HFC6_9FLAO</name>
<dbReference type="Pfam" id="PF01740">
    <property type="entry name" value="STAS"/>
    <property type="match status" value="1"/>
</dbReference>
<proteinExistence type="predicted"/>
<feature type="transmembrane region" description="Helical" evidence="5">
    <location>
        <begin position="126"/>
        <end position="149"/>
    </location>
</feature>
<evidence type="ECO:0000256" key="1">
    <source>
        <dbReference type="ARBA" id="ARBA00004141"/>
    </source>
</evidence>
<comment type="subcellular location">
    <subcellularLocation>
        <location evidence="1">Membrane</location>
        <topology evidence="1">Multi-pass membrane protein</topology>
    </subcellularLocation>
</comment>
<comment type="caution">
    <text evidence="7">The sequence shown here is derived from an EMBL/GenBank/DDBJ whole genome shotgun (WGS) entry which is preliminary data.</text>
</comment>
<dbReference type="Proteomes" id="UP000256629">
    <property type="component" value="Unassembled WGS sequence"/>
</dbReference>
<feature type="domain" description="STAS" evidence="6">
    <location>
        <begin position="443"/>
        <end position="545"/>
    </location>
</feature>
<dbReference type="CDD" id="cd07042">
    <property type="entry name" value="STAS_SulP_like_sulfate_transporter"/>
    <property type="match status" value="1"/>
</dbReference>
<dbReference type="Gene3D" id="3.30.750.24">
    <property type="entry name" value="STAS domain"/>
    <property type="match status" value="1"/>
</dbReference>
<evidence type="ECO:0000256" key="4">
    <source>
        <dbReference type="ARBA" id="ARBA00023136"/>
    </source>
</evidence>
<feature type="transmembrane region" description="Helical" evidence="5">
    <location>
        <begin position="95"/>
        <end position="119"/>
    </location>
</feature>
<evidence type="ECO:0000313" key="7">
    <source>
        <dbReference type="EMBL" id="RED48187.1"/>
    </source>
</evidence>
<keyword evidence="2 5" id="KW-0812">Transmembrane</keyword>
<keyword evidence="8" id="KW-1185">Reference proteome</keyword>
<dbReference type="AlphaFoldDB" id="A0A3D9HFC6"/>
<dbReference type="InterPro" id="IPR011547">
    <property type="entry name" value="SLC26A/SulP_dom"/>
</dbReference>